<protein>
    <submittedName>
        <fullName evidence="1">Uncharacterized protein</fullName>
    </submittedName>
</protein>
<feature type="non-terminal residue" evidence="1">
    <location>
        <position position="55"/>
    </location>
</feature>
<dbReference type="AlphaFoldDB" id="A0A0B7BVT1"/>
<accession>A0A0B7BVT1</accession>
<gene>
    <name evidence="1" type="primary">ORF214395</name>
</gene>
<proteinExistence type="predicted"/>
<reference evidence="1" key="1">
    <citation type="submission" date="2014-12" db="EMBL/GenBank/DDBJ databases">
        <title>Insight into the proteome of Arion vulgaris.</title>
        <authorList>
            <person name="Aradska J."/>
            <person name="Bulat T."/>
            <person name="Smidak R."/>
            <person name="Sarate P."/>
            <person name="Gangsoo J."/>
            <person name="Sialana F."/>
            <person name="Bilban M."/>
            <person name="Lubec G."/>
        </authorList>
    </citation>
    <scope>NUCLEOTIDE SEQUENCE</scope>
    <source>
        <tissue evidence="1">Skin</tissue>
    </source>
</reference>
<sequence length="55" mass="6311">MSMRESGGREMKYREIMPSSFAFVAKLPSEICAWSNIVICEFHSDFGNAFCLCPW</sequence>
<evidence type="ECO:0000313" key="1">
    <source>
        <dbReference type="EMBL" id="CEK97022.1"/>
    </source>
</evidence>
<organism evidence="1">
    <name type="scientific">Arion vulgaris</name>
    <dbReference type="NCBI Taxonomy" id="1028688"/>
    <lineage>
        <taxon>Eukaryota</taxon>
        <taxon>Metazoa</taxon>
        <taxon>Spiralia</taxon>
        <taxon>Lophotrochozoa</taxon>
        <taxon>Mollusca</taxon>
        <taxon>Gastropoda</taxon>
        <taxon>Heterobranchia</taxon>
        <taxon>Euthyneura</taxon>
        <taxon>Panpulmonata</taxon>
        <taxon>Eupulmonata</taxon>
        <taxon>Stylommatophora</taxon>
        <taxon>Helicina</taxon>
        <taxon>Arionoidea</taxon>
        <taxon>Arionidae</taxon>
        <taxon>Arion</taxon>
    </lineage>
</organism>
<dbReference type="EMBL" id="HACG01050157">
    <property type="protein sequence ID" value="CEK97022.1"/>
    <property type="molecule type" value="Transcribed_RNA"/>
</dbReference>
<name>A0A0B7BVT1_9EUPU</name>